<accession>A0A6M8UJ10</accession>
<name>A0A6M8UJ10_9GAMM</name>
<dbReference type="RefSeq" id="WP_173633814.1">
    <property type="nucleotide sequence ID" value="NZ_CP054212.1"/>
</dbReference>
<gene>
    <name evidence="1" type="ORF">PMPD1_1872</name>
</gene>
<evidence type="ECO:0000313" key="2">
    <source>
        <dbReference type="Proteomes" id="UP000505325"/>
    </source>
</evidence>
<evidence type="ECO:0000313" key="1">
    <source>
        <dbReference type="EMBL" id="QKJ86822.1"/>
    </source>
</evidence>
<dbReference type="KEGG" id="pmak:PMPD1_1872"/>
<protein>
    <submittedName>
        <fullName evidence="1">Uncharacterized protein</fullName>
    </submittedName>
</protein>
<sequence>MERDEFEQQSDLFPYPREVHADGSINYGGIDLTKETERIHEIPEAQASANLQRLLEEVNLQEGLFMTLGCDYGALENGIGGYIDFAFRPGVSPRIKQQTAALDDFFYAYLAKQEIQHGIADGSMVNYARGVLTWRHAPLTIGAQQYDRVILHFYCQQQDDCEWCLDHIRHFLVTAFPALPQSDV</sequence>
<dbReference type="AlphaFoldDB" id="A0A6M8UJ10"/>
<dbReference type="EMBL" id="CP054212">
    <property type="protein sequence ID" value="QKJ86822.1"/>
    <property type="molecule type" value="Genomic_DNA"/>
</dbReference>
<keyword evidence="2" id="KW-1185">Reference proteome</keyword>
<proteinExistence type="predicted"/>
<dbReference type="Proteomes" id="UP000505325">
    <property type="component" value="Chromosome"/>
</dbReference>
<organism evidence="1 2">
    <name type="scientific">Paramixta manurensis</name>
    <dbReference type="NCBI Taxonomy" id="2740817"/>
    <lineage>
        <taxon>Bacteria</taxon>
        <taxon>Pseudomonadati</taxon>
        <taxon>Pseudomonadota</taxon>
        <taxon>Gammaproteobacteria</taxon>
        <taxon>Enterobacterales</taxon>
        <taxon>Erwiniaceae</taxon>
        <taxon>Paramixta</taxon>
    </lineage>
</organism>
<reference evidence="1 2" key="1">
    <citation type="submission" date="2020-06" db="EMBL/GenBank/DDBJ databases">
        <title>Genome sequence of Paramixta manurensis strain PD-1.</title>
        <authorList>
            <person name="Lee C.W."/>
            <person name="Kim J."/>
        </authorList>
    </citation>
    <scope>NUCLEOTIDE SEQUENCE [LARGE SCALE GENOMIC DNA]</scope>
    <source>
        <strain evidence="1 2">PD-1</strain>
    </source>
</reference>